<gene>
    <name evidence="1" type="ordered locus">Bcep18194_B0133</name>
</gene>
<dbReference type="AlphaFoldDB" id="Q39BB1"/>
<dbReference type="HOGENOM" id="CLU_2448918_0_0_4"/>
<keyword evidence="2" id="KW-1185">Reference proteome</keyword>
<name>Q39BB1_BURL3</name>
<proteinExistence type="predicted"/>
<protein>
    <submittedName>
        <fullName evidence="1">Uncharacterized protein</fullName>
    </submittedName>
</protein>
<dbReference type="EMBL" id="CP000152">
    <property type="protein sequence ID" value="ABB10250.1"/>
    <property type="molecule type" value="Genomic_DNA"/>
</dbReference>
<accession>Q39BB1</accession>
<dbReference type="Proteomes" id="UP000002705">
    <property type="component" value="Chromosome 2"/>
</dbReference>
<dbReference type="KEGG" id="bur:Bcep18194_B0133"/>
<dbReference type="PATRIC" id="fig|482957.22.peg.3702"/>
<evidence type="ECO:0000313" key="2">
    <source>
        <dbReference type="Proteomes" id="UP000002705"/>
    </source>
</evidence>
<reference evidence="1" key="1">
    <citation type="submission" date="2005-10" db="EMBL/GenBank/DDBJ databases">
        <title>Complete sequence of chromosome 2 of Burkholderia sp. 383.</title>
        <authorList>
            <consortium name="US DOE Joint Genome Institute"/>
            <person name="Copeland A."/>
            <person name="Lucas S."/>
            <person name="Lapidus A."/>
            <person name="Barry K."/>
            <person name="Detter J.C."/>
            <person name="Glavina T."/>
            <person name="Hammon N."/>
            <person name="Israni S."/>
            <person name="Pitluck S."/>
            <person name="Chain P."/>
            <person name="Malfatti S."/>
            <person name="Shin M."/>
            <person name="Vergez L."/>
            <person name="Schmutz J."/>
            <person name="Larimer F."/>
            <person name="Land M."/>
            <person name="Kyrpides N."/>
            <person name="Lykidis A."/>
            <person name="Richardson P."/>
        </authorList>
    </citation>
    <scope>NUCLEOTIDE SEQUENCE [LARGE SCALE GENOMIC DNA]</scope>
    <source>
        <strain evidence="1">383</strain>
    </source>
</reference>
<organism evidence="1 2">
    <name type="scientific">Burkholderia lata (strain ATCC 17760 / DSM 23089 / LMG 22485 / NCIMB 9086 / R18194 / 383)</name>
    <dbReference type="NCBI Taxonomy" id="482957"/>
    <lineage>
        <taxon>Bacteria</taxon>
        <taxon>Pseudomonadati</taxon>
        <taxon>Pseudomonadota</taxon>
        <taxon>Betaproteobacteria</taxon>
        <taxon>Burkholderiales</taxon>
        <taxon>Burkholderiaceae</taxon>
        <taxon>Burkholderia</taxon>
        <taxon>Burkholderia cepacia complex</taxon>
    </lineage>
</organism>
<evidence type="ECO:0000313" key="1">
    <source>
        <dbReference type="EMBL" id="ABB10250.1"/>
    </source>
</evidence>
<sequence length="89" mass="10107">MHSRRDSGRRIELRRRAINGSRFANSLRFDGISRRIPVNSRAIAQPMRVGPRHSRGARVLQIPITFRVLARGAVQFPKSLTMAPVNPHL</sequence>